<organism evidence="1 2">
    <name type="scientific">Floridaenema aerugineum BLCC-F46</name>
    <dbReference type="NCBI Taxonomy" id="3153654"/>
    <lineage>
        <taxon>Bacteria</taxon>
        <taxon>Bacillati</taxon>
        <taxon>Cyanobacteriota</taxon>
        <taxon>Cyanophyceae</taxon>
        <taxon>Oscillatoriophycideae</taxon>
        <taxon>Aerosakkonematales</taxon>
        <taxon>Aerosakkonemataceae</taxon>
        <taxon>Floridanema</taxon>
        <taxon>Floridanema aerugineum</taxon>
    </lineage>
</organism>
<proteinExistence type="predicted"/>
<protein>
    <submittedName>
        <fullName evidence="1">Uncharacterized protein</fullName>
    </submittedName>
</protein>
<accession>A0ABV4WXP4</accession>
<name>A0ABV4WXP4_9CYAN</name>
<keyword evidence="2" id="KW-1185">Reference proteome</keyword>
<reference evidence="1 2" key="1">
    <citation type="submission" date="2024-09" db="EMBL/GenBank/DDBJ databases">
        <title>Floridaenema gen nov. (Aerosakkonemataceae, Aerosakkonematales ord. nov., Cyanobacteria) from benthic tropical and subtropical fresh waters, with the description of four new species.</title>
        <authorList>
            <person name="Moretto J.A."/>
            <person name="Berthold D.E."/>
            <person name="Lefler F.W."/>
            <person name="Huang I.-S."/>
            <person name="Laughinghouse H. IV."/>
        </authorList>
    </citation>
    <scope>NUCLEOTIDE SEQUENCE [LARGE SCALE GENOMIC DNA]</scope>
    <source>
        <strain evidence="1 2">BLCC-F46</strain>
    </source>
</reference>
<dbReference type="RefSeq" id="WP_413268447.1">
    <property type="nucleotide sequence ID" value="NZ_JBHFNQ010000003.1"/>
</dbReference>
<dbReference type="Proteomes" id="UP001576774">
    <property type="component" value="Unassembled WGS sequence"/>
</dbReference>
<gene>
    <name evidence="1" type="ORF">ACE1CC_00140</name>
</gene>
<dbReference type="EMBL" id="JBHFNQ010000003">
    <property type="protein sequence ID" value="MFB2875279.1"/>
    <property type="molecule type" value="Genomic_DNA"/>
</dbReference>
<evidence type="ECO:0000313" key="2">
    <source>
        <dbReference type="Proteomes" id="UP001576774"/>
    </source>
</evidence>
<evidence type="ECO:0000313" key="1">
    <source>
        <dbReference type="EMBL" id="MFB2875279.1"/>
    </source>
</evidence>
<comment type="caution">
    <text evidence="1">The sequence shown here is derived from an EMBL/GenBank/DDBJ whole genome shotgun (WGS) entry which is preliminary data.</text>
</comment>
<sequence>MSNQPKIPDAQTRSHHIAKLQEICQRWDTLIAGLDELDARLDAEFHNSPLAAFYQRRTQRLATQQQESSSQS</sequence>